<dbReference type="Gene3D" id="3.40.850.10">
    <property type="entry name" value="Kinesin motor domain"/>
    <property type="match status" value="1"/>
</dbReference>
<keyword evidence="5" id="KW-1185">Reference proteome</keyword>
<dbReference type="InterPro" id="IPR036961">
    <property type="entry name" value="Kinesin_motor_dom_sf"/>
</dbReference>
<dbReference type="GO" id="GO:0005524">
    <property type="term" value="F:ATP binding"/>
    <property type="evidence" value="ECO:0007669"/>
    <property type="project" value="InterPro"/>
</dbReference>
<reference evidence="4 5" key="1">
    <citation type="journal article" date="2019" name="G3 (Bethesda)">
        <title>Sequencing of a Wild Apple (Malus baccata) Genome Unravels the Differences Between Cultivated and Wild Apple Species Regarding Disease Resistance and Cold Tolerance.</title>
        <authorList>
            <person name="Chen X."/>
        </authorList>
    </citation>
    <scope>NUCLEOTIDE SEQUENCE [LARGE SCALE GENOMIC DNA]</scope>
    <source>
        <strain evidence="5">cv. Shandingzi</strain>
        <tissue evidence="4">Leaves</tissue>
    </source>
</reference>
<dbReference type="STRING" id="106549.A0A540L984"/>
<proteinExistence type="inferred from homology"/>
<dbReference type="GO" id="GO:0007018">
    <property type="term" value="P:microtubule-based movement"/>
    <property type="evidence" value="ECO:0007669"/>
    <property type="project" value="InterPro"/>
</dbReference>
<dbReference type="PROSITE" id="PS50067">
    <property type="entry name" value="KINESIN_MOTOR_2"/>
    <property type="match status" value="1"/>
</dbReference>
<evidence type="ECO:0000313" key="4">
    <source>
        <dbReference type="EMBL" id="TQD83044.1"/>
    </source>
</evidence>
<dbReference type="GO" id="GO:0008017">
    <property type="term" value="F:microtubule binding"/>
    <property type="evidence" value="ECO:0007669"/>
    <property type="project" value="InterPro"/>
</dbReference>
<dbReference type="InterPro" id="IPR001752">
    <property type="entry name" value="Kinesin_motor_dom"/>
</dbReference>
<accession>A0A540L984</accession>
<protein>
    <recommendedName>
        <fullName evidence="3">Kinesin motor domain-containing protein</fullName>
    </recommendedName>
</protein>
<feature type="domain" description="Kinesin motor" evidence="3">
    <location>
        <begin position="1"/>
        <end position="71"/>
    </location>
</feature>
<dbReference type="AlphaFoldDB" id="A0A540L984"/>
<gene>
    <name evidence="4" type="ORF">C1H46_031420</name>
</gene>
<evidence type="ECO:0000259" key="3">
    <source>
        <dbReference type="PROSITE" id="PS50067"/>
    </source>
</evidence>
<name>A0A540L984_MALBA</name>
<sequence length="71" mass="8250">MNLTPEGKTMGSFATHHSRAKLRTQVHRFFYKIHNEQIGDLLDLTPRNLEIKDDPKNGFYVDNLAEEYVTS</sequence>
<dbReference type="EMBL" id="VIEB01000696">
    <property type="protein sequence ID" value="TQD83044.1"/>
    <property type="molecule type" value="Genomic_DNA"/>
</dbReference>
<keyword evidence="1" id="KW-0505">Motor protein</keyword>
<evidence type="ECO:0000256" key="1">
    <source>
        <dbReference type="ARBA" id="ARBA00023175"/>
    </source>
</evidence>
<dbReference type="Proteomes" id="UP000315295">
    <property type="component" value="Unassembled WGS sequence"/>
</dbReference>
<comment type="caution">
    <text evidence="4">The sequence shown here is derived from an EMBL/GenBank/DDBJ whole genome shotgun (WGS) entry which is preliminary data.</text>
</comment>
<dbReference type="GO" id="GO:0003777">
    <property type="term" value="F:microtubule motor activity"/>
    <property type="evidence" value="ECO:0007669"/>
    <property type="project" value="InterPro"/>
</dbReference>
<dbReference type="SUPFAM" id="SSF52540">
    <property type="entry name" value="P-loop containing nucleoside triphosphate hydrolases"/>
    <property type="match status" value="1"/>
</dbReference>
<organism evidence="4 5">
    <name type="scientific">Malus baccata</name>
    <name type="common">Siberian crab apple</name>
    <name type="synonym">Pyrus baccata</name>
    <dbReference type="NCBI Taxonomy" id="106549"/>
    <lineage>
        <taxon>Eukaryota</taxon>
        <taxon>Viridiplantae</taxon>
        <taxon>Streptophyta</taxon>
        <taxon>Embryophyta</taxon>
        <taxon>Tracheophyta</taxon>
        <taxon>Spermatophyta</taxon>
        <taxon>Magnoliopsida</taxon>
        <taxon>eudicotyledons</taxon>
        <taxon>Gunneridae</taxon>
        <taxon>Pentapetalae</taxon>
        <taxon>rosids</taxon>
        <taxon>fabids</taxon>
        <taxon>Rosales</taxon>
        <taxon>Rosaceae</taxon>
        <taxon>Amygdaloideae</taxon>
        <taxon>Maleae</taxon>
        <taxon>Malus</taxon>
    </lineage>
</organism>
<evidence type="ECO:0000256" key="2">
    <source>
        <dbReference type="PROSITE-ProRule" id="PRU00283"/>
    </source>
</evidence>
<comment type="similarity">
    <text evidence="2">Belongs to the TRAFAC class myosin-kinesin ATPase superfamily. Kinesin family.</text>
</comment>
<dbReference type="InterPro" id="IPR027417">
    <property type="entry name" value="P-loop_NTPase"/>
</dbReference>
<comment type="caution">
    <text evidence="2">Lacks conserved residue(s) required for the propagation of feature annotation.</text>
</comment>
<evidence type="ECO:0000313" key="5">
    <source>
        <dbReference type="Proteomes" id="UP000315295"/>
    </source>
</evidence>